<name>A0AAU1UGD4_9ACTN</name>
<evidence type="ECO:0000313" key="1">
    <source>
        <dbReference type="EMBL" id="WTS16028.1"/>
    </source>
</evidence>
<dbReference type="InterPro" id="IPR027405">
    <property type="entry name" value="YidB-like"/>
</dbReference>
<sequence length="138" mass="13441">MAGSNDLGNLLSGLLGDKAGGSAGGVLTSLLAAFTQGQGGSAGGNPLGGLLEALAKSGLGGQAQSWVGTGSNEQLTADQVKEALPDATLQKVAAESGVSPDQAANDIASVLPTAVDKLTPGGEVPGLSLDELVKEQKF</sequence>
<reference evidence="1" key="1">
    <citation type="submission" date="2022-10" db="EMBL/GenBank/DDBJ databases">
        <title>The complete genomes of actinobacterial strains from the NBC collection.</title>
        <authorList>
            <person name="Joergensen T.S."/>
            <person name="Alvarez Arevalo M."/>
            <person name="Sterndorff E.B."/>
            <person name="Faurdal D."/>
            <person name="Vuksanovic O."/>
            <person name="Mourched A.-S."/>
            <person name="Charusanti P."/>
            <person name="Shaw S."/>
            <person name="Blin K."/>
            <person name="Weber T."/>
        </authorList>
    </citation>
    <scope>NUCLEOTIDE SEQUENCE</scope>
    <source>
        <strain evidence="1">NBC_00119</strain>
    </source>
</reference>
<organism evidence="1">
    <name type="scientific">Streptomyces sp. NBC_00119</name>
    <dbReference type="NCBI Taxonomy" id="2975659"/>
    <lineage>
        <taxon>Bacteria</taxon>
        <taxon>Bacillati</taxon>
        <taxon>Actinomycetota</taxon>
        <taxon>Actinomycetes</taxon>
        <taxon>Kitasatosporales</taxon>
        <taxon>Streptomycetaceae</taxon>
        <taxon>Streptomyces</taxon>
    </lineage>
</organism>
<dbReference type="EMBL" id="CP108195">
    <property type="protein sequence ID" value="WTS16028.1"/>
    <property type="molecule type" value="Genomic_DNA"/>
</dbReference>
<proteinExistence type="predicted"/>
<gene>
    <name evidence="1" type="ORF">OHU69_36280</name>
</gene>
<protein>
    <submittedName>
        <fullName evidence="1">YidB family protein</fullName>
    </submittedName>
</protein>
<accession>A0AAU1UGD4</accession>
<dbReference type="AlphaFoldDB" id="A0AAU1UGD4"/>
<dbReference type="InterPro" id="IPR045372">
    <property type="entry name" value="YidB"/>
</dbReference>
<dbReference type="Pfam" id="PF20159">
    <property type="entry name" value="YidB"/>
    <property type="match status" value="1"/>
</dbReference>
<dbReference type="SUPFAM" id="SSF140804">
    <property type="entry name" value="YidB-like"/>
    <property type="match status" value="1"/>
</dbReference>
<dbReference type="Gene3D" id="1.10.10.690">
    <property type="entry name" value="YidB-like"/>
    <property type="match status" value="1"/>
</dbReference>